<dbReference type="InterPro" id="IPR036736">
    <property type="entry name" value="ACP-like_sf"/>
</dbReference>
<dbReference type="Gene3D" id="1.10.1200.10">
    <property type="entry name" value="ACP-like"/>
    <property type="match status" value="1"/>
</dbReference>
<feature type="domain" description="Carrier" evidence="1">
    <location>
        <begin position="1"/>
        <end position="79"/>
    </location>
</feature>
<dbReference type="PROSITE" id="PS50075">
    <property type="entry name" value="CARRIER"/>
    <property type="match status" value="1"/>
</dbReference>
<dbReference type="EMBL" id="QFNN01000004">
    <property type="protein sequence ID" value="PZO91808.1"/>
    <property type="molecule type" value="Genomic_DNA"/>
</dbReference>
<proteinExistence type="predicted"/>
<name>A0A2W5CBT8_9SPHN</name>
<dbReference type="Pfam" id="PF00550">
    <property type="entry name" value="PP-binding"/>
    <property type="match status" value="1"/>
</dbReference>
<organism evidence="2 3">
    <name type="scientific">Sphingomonas sanxanigenens</name>
    <dbReference type="NCBI Taxonomy" id="397260"/>
    <lineage>
        <taxon>Bacteria</taxon>
        <taxon>Pseudomonadati</taxon>
        <taxon>Pseudomonadota</taxon>
        <taxon>Alphaproteobacteria</taxon>
        <taxon>Sphingomonadales</taxon>
        <taxon>Sphingomonadaceae</taxon>
        <taxon>Sphingomonas</taxon>
    </lineage>
</organism>
<gene>
    <name evidence="2" type="ORF">DI623_01795</name>
</gene>
<accession>A0A2W5CBT8</accession>
<evidence type="ECO:0000259" key="1">
    <source>
        <dbReference type="PROSITE" id="PS50075"/>
    </source>
</evidence>
<dbReference type="SUPFAM" id="SSF47336">
    <property type="entry name" value="ACP-like"/>
    <property type="match status" value="1"/>
</dbReference>
<dbReference type="Proteomes" id="UP000249066">
    <property type="component" value="Unassembled WGS sequence"/>
</dbReference>
<dbReference type="InterPro" id="IPR009081">
    <property type="entry name" value="PP-bd_ACP"/>
</dbReference>
<reference evidence="2 3" key="1">
    <citation type="submission" date="2017-08" db="EMBL/GenBank/DDBJ databases">
        <title>Infants hospitalized years apart are colonized by the same room-sourced microbial strains.</title>
        <authorList>
            <person name="Brooks B."/>
            <person name="Olm M.R."/>
            <person name="Firek B.A."/>
            <person name="Baker R."/>
            <person name="Thomas B.C."/>
            <person name="Morowitz M.J."/>
            <person name="Banfield J.F."/>
        </authorList>
    </citation>
    <scope>NUCLEOTIDE SEQUENCE [LARGE SCALE GENOMIC DNA]</scope>
    <source>
        <strain evidence="2">S2_018_000_R2_101</strain>
    </source>
</reference>
<evidence type="ECO:0000313" key="3">
    <source>
        <dbReference type="Proteomes" id="UP000249066"/>
    </source>
</evidence>
<protein>
    <submittedName>
        <fullName evidence="2">Acyl carrier protein</fullName>
    </submittedName>
</protein>
<evidence type="ECO:0000313" key="2">
    <source>
        <dbReference type="EMBL" id="PZO91808.1"/>
    </source>
</evidence>
<comment type="caution">
    <text evidence="2">The sequence shown here is derived from an EMBL/GenBank/DDBJ whole genome shotgun (WGS) entry which is preliminary data.</text>
</comment>
<sequence length="83" mass="9308">MNDNELLLQLQEIMADTFDLDSVDITPETTAADIEEWDSLSHIRLIVAIEREFGIKFSNAEIEDMNNVGDLMGAIRKKTGQPA</sequence>
<dbReference type="AlphaFoldDB" id="A0A2W5CBT8"/>